<dbReference type="Proteomes" id="UP000787672">
    <property type="component" value="Unassembled WGS sequence"/>
</dbReference>
<dbReference type="GO" id="GO:0008976">
    <property type="term" value="F:polyphosphate kinase activity"/>
    <property type="evidence" value="ECO:0007669"/>
    <property type="project" value="UniProtKB-EC"/>
</dbReference>
<dbReference type="Pfam" id="PF02503">
    <property type="entry name" value="PP_kinase"/>
    <property type="match status" value="1"/>
</dbReference>
<dbReference type="InterPro" id="IPR041108">
    <property type="entry name" value="PP_kinase_C_1"/>
</dbReference>
<dbReference type="InterPro" id="IPR003414">
    <property type="entry name" value="PP_kinase"/>
</dbReference>
<evidence type="ECO:0000259" key="9">
    <source>
        <dbReference type="Pfam" id="PF13089"/>
    </source>
</evidence>
<feature type="binding site" evidence="6">
    <location>
        <position position="555"/>
    </location>
    <ligand>
        <name>ATP</name>
        <dbReference type="ChEBI" id="CHEBI:30616"/>
    </ligand>
</feature>
<proteinExistence type="inferred from homology"/>
<evidence type="ECO:0000256" key="5">
    <source>
        <dbReference type="ARBA" id="ARBA00022840"/>
    </source>
</evidence>
<evidence type="ECO:0000259" key="11">
    <source>
        <dbReference type="Pfam" id="PF17941"/>
    </source>
</evidence>
<evidence type="ECO:0000256" key="4">
    <source>
        <dbReference type="ARBA" id="ARBA00022777"/>
    </source>
</evidence>
<keyword evidence="5 6" id="KW-0067">ATP-binding</keyword>
<accession>A0ABS6F9H1</accession>
<dbReference type="InterPro" id="IPR024953">
    <property type="entry name" value="PP_kinase_middle"/>
</dbReference>
<gene>
    <name evidence="12" type="primary">ppk1</name>
    <name evidence="6" type="synonym">ppk</name>
    <name evidence="12" type="ORF">KQI82_08485</name>
</gene>
<reference evidence="12 13" key="1">
    <citation type="submission" date="2021-06" db="EMBL/GenBank/DDBJ databases">
        <authorList>
            <person name="Sun Q."/>
            <person name="Li D."/>
        </authorList>
    </citation>
    <scope>NUCLEOTIDE SEQUENCE [LARGE SCALE GENOMIC DNA]</scope>
    <source>
        <strain evidence="12 13">MSJ-2</strain>
    </source>
</reference>
<keyword evidence="6" id="KW-0479">Metal-binding</keyword>
<dbReference type="Pfam" id="PF13089">
    <property type="entry name" value="PP_kinase_N"/>
    <property type="match status" value="1"/>
</dbReference>
<comment type="similarity">
    <text evidence="6 7">Belongs to the polyphosphate kinase 1 (PPK1) family.</text>
</comment>
<dbReference type="HAMAP" id="MF_00347">
    <property type="entry name" value="Polyphosphate_kinase"/>
    <property type="match status" value="1"/>
</dbReference>
<sequence>MDKYMQNRELSWLRFNERVLMEATDESVPLLERLKFAAIFTSNLDEFFMIRVGSLHDLSLIKKGAVDNKTGLSAEEQLQKIYQAVGPLTVEKDEIYARLNSQLCSYGITALKLEELEKSEQKYIKQLYQNEIDPILSPQIVDSHHPFPHLVNKVLHIGARLKGKGPEVFGVIPVPASLPEVVYLPGADVRYVFTEDIILSQVEKIFKSYDVEEKTVFCITRNADITPNDENFEVDEDFRNKMKKLLRQRTKLAAVRLELSCGVSGQFLQYFCEKLLLSREQVYVTHSPMKLSFAFSLPDHVDSLVRRNLVYPDFAPQRTLPAGESVLRQAAKGDLLLSYPFESMEPFLQLLREASRDDSVISIKISIYRLASRAKLVEYLCAAAENGKDVTVLIELRARFDEQNNIDWSQRLEEAGCRILYGFDAYKVHSKVCLITRKERSGISYVTQIGTGNYNEKTAAQYTDLSYITANLDIGNDANEFFKNMAIGNLRGNYQHLLVAPYAMKDRLIELIDGEIRKGSQGRIFLKLNSITDLDLIQKLREASRSGVRIEMIVRGICCILPGVAGETENIQVTSIVGRYLEHSRIYLFGSGEDEKMYLSSADFMTRNMDRRVEVGCPVYSRSAREKIHRLIEAQRLDNVKARRMGSDGIYRPVPGSHAPLNSQEVLMEDAQRAVPAETEARISLIERVKRWLHG</sequence>
<evidence type="ECO:0000259" key="8">
    <source>
        <dbReference type="Pfam" id="PF02503"/>
    </source>
</evidence>
<feature type="binding site" evidence="6">
    <location>
        <position position="369"/>
    </location>
    <ligand>
        <name>Mg(2+)</name>
        <dbReference type="ChEBI" id="CHEBI:18420"/>
    </ligand>
</feature>
<comment type="function">
    <text evidence="6 7">Catalyzes the reversible transfer of the terminal phosphate of ATP to form a long-chain polyphosphate (polyP).</text>
</comment>
<feature type="binding site" evidence="6">
    <location>
        <position position="583"/>
    </location>
    <ligand>
        <name>ATP</name>
        <dbReference type="ChEBI" id="CHEBI:30616"/>
    </ligand>
</feature>
<dbReference type="PANTHER" id="PTHR30218">
    <property type="entry name" value="POLYPHOSPHATE KINASE"/>
    <property type="match status" value="1"/>
</dbReference>
<evidence type="ECO:0000313" key="13">
    <source>
        <dbReference type="Proteomes" id="UP000787672"/>
    </source>
</evidence>
<keyword evidence="6" id="KW-0460">Magnesium</keyword>
<dbReference type="PIRSF" id="PIRSF015589">
    <property type="entry name" value="PP_kinase"/>
    <property type="match status" value="1"/>
</dbReference>
<dbReference type="NCBIfam" id="NF003921">
    <property type="entry name" value="PRK05443.2-2"/>
    <property type="match status" value="1"/>
</dbReference>
<comment type="catalytic activity">
    <reaction evidence="6 7">
        <text>[phosphate](n) + ATP = [phosphate](n+1) + ADP</text>
        <dbReference type="Rhea" id="RHEA:19573"/>
        <dbReference type="Rhea" id="RHEA-COMP:9859"/>
        <dbReference type="Rhea" id="RHEA-COMP:14280"/>
        <dbReference type="ChEBI" id="CHEBI:16838"/>
        <dbReference type="ChEBI" id="CHEBI:30616"/>
        <dbReference type="ChEBI" id="CHEBI:456216"/>
        <dbReference type="EC" id="2.7.4.1"/>
    </reaction>
</comment>
<dbReference type="PANTHER" id="PTHR30218:SF0">
    <property type="entry name" value="POLYPHOSPHATE KINASE"/>
    <property type="match status" value="1"/>
</dbReference>
<feature type="domain" description="Polyphosphate kinase C-terminal" evidence="11">
    <location>
        <begin position="326"/>
        <end position="486"/>
    </location>
</feature>
<evidence type="ECO:0000313" key="12">
    <source>
        <dbReference type="EMBL" id="MBU5626943.1"/>
    </source>
</evidence>
<dbReference type="Pfam" id="PF17941">
    <property type="entry name" value="PP_kinase_C_1"/>
    <property type="match status" value="1"/>
</dbReference>
<dbReference type="Pfam" id="PF13090">
    <property type="entry name" value="PP_kinase_C"/>
    <property type="match status" value="1"/>
</dbReference>
<keyword evidence="3 6" id="KW-0547">Nucleotide-binding</keyword>
<dbReference type="InterPro" id="IPR025200">
    <property type="entry name" value="PPK_C_dom2"/>
</dbReference>
<keyword evidence="1 6" id="KW-0597">Phosphoprotein</keyword>
<dbReference type="RefSeq" id="WP_216632362.1">
    <property type="nucleotide sequence ID" value="NZ_JAHLQN010000001.1"/>
</dbReference>
<comment type="caution">
    <text evidence="12">The sequence shown here is derived from an EMBL/GenBank/DDBJ whole genome shotgun (WGS) entry which is preliminary data.</text>
</comment>
<evidence type="ECO:0000256" key="7">
    <source>
        <dbReference type="RuleBase" id="RU003800"/>
    </source>
</evidence>
<evidence type="ECO:0000256" key="2">
    <source>
        <dbReference type="ARBA" id="ARBA00022679"/>
    </source>
</evidence>
<feature type="binding site" evidence="6">
    <location>
        <position position="399"/>
    </location>
    <ligand>
        <name>Mg(2+)</name>
        <dbReference type="ChEBI" id="CHEBI:18420"/>
    </ligand>
</feature>
<keyword evidence="2 6" id="KW-0808">Transferase</keyword>
<protein>
    <recommendedName>
        <fullName evidence="6 7">Polyphosphate kinase</fullName>
        <ecNumber evidence="6 7">2.7.4.1</ecNumber>
    </recommendedName>
    <alternativeName>
        <fullName evidence="6">ATP-polyphosphate phosphotransferase</fullName>
    </alternativeName>
    <alternativeName>
        <fullName evidence="6">Polyphosphoric acid kinase</fullName>
    </alternativeName>
</protein>
<evidence type="ECO:0000256" key="3">
    <source>
        <dbReference type="ARBA" id="ARBA00022741"/>
    </source>
</evidence>
<dbReference type="EC" id="2.7.4.1" evidence="6 7"/>
<dbReference type="EMBL" id="JAHLQN010000001">
    <property type="protein sequence ID" value="MBU5626943.1"/>
    <property type="molecule type" value="Genomic_DNA"/>
</dbReference>
<comment type="PTM">
    <text evidence="6 7">An intermediate of this reaction is the autophosphorylated ppk in which a phosphate is covalently linked to a histidine residue through a N-P bond.</text>
</comment>
<feature type="domain" description="Polyphosphate kinase C-terminal" evidence="10">
    <location>
        <begin position="497"/>
        <end position="664"/>
    </location>
</feature>
<feature type="binding site" evidence="6">
    <location>
        <position position="43"/>
    </location>
    <ligand>
        <name>ATP</name>
        <dbReference type="ChEBI" id="CHEBI:30616"/>
    </ligand>
</feature>
<dbReference type="InterPro" id="IPR025198">
    <property type="entry name" value="PPK_N_dom"/>
</dbReference>
<feature type="binding site" evidence="6">
    <location>
        <position position="462"/>
    </location>
    <ligand>
        <name>ATP</name>
        <dbReference type="ChEBI" id="CHEBI:30616"/>
    </ligand>
</feature>
<dbReference type="NCBIfam" id="NF003917">
    <property type="entry name" value="PRK05443.1-1"/>
    <property type="match status" value="1"/>
</dbReference>
<feature type="domain" description="Polyphosphate kinase middle" evidence="8">
    <location>
        <begin position="120"/>
        <end position="297"/>
    </location>
</feature>
<evidence type="ECO:0000259" key="10">
    <source>
        <dbReference type="Pfam" id="PF13090"/>
    </source>
</evidence>
<dbReference type="NCBIfam" id="TIGR03705">
    <property type="entry name" value="poly_P_kin"/>
    <property type="match status" value="1"/>
</dbReference>
<name>A0ABS6F9H1_9FIRM</name>
<keyword evidence="4 6" id="KW-0418">Kinase</keyword>
<organism evidence="12 13">
    <name type="scientific">Dysosmobacter acutus</name>
    <dbReference type="NCBI Taxonomy" id="2841504"/>
    <lineage>
        <taxon>Bacteria</taxon>
        <taxon>Bacillati</taxon>
        <taxon>Bacillota</taxon>
        <taxon>Clostridia</taxon>
        <taxon>Eubacteriales</taxon>
        <taxon>Oscillospiraceae</taxon>
        <taxon>Dysosmobacter</taxon>
    </lineage>
</organism>
<dbReference type="CDD" id="cd09166">
    <property type="entry name" value="PLDc_PPK1_C1_unchar"/>
    <property type="match status" value="1"/>
</dbReference>
<evidence type="ECO:0000256" key="6">
    <source>
        <dbReference type="HAMAP-Rule" id="MF_00347"/>
    </source>
</evidence>
<feature type="active site" description="Phosphohistidine intermediate" evidence="6">
    <location>
        <position position="429"/>
    </location>
</feature>
<keyword evidence="13" id="KW-1185">Reference proteome</keyword>
<evidence type="ECO:0000256" key="1">
    <source>
        <dbReference type="ARBA" id="ARBA00022553"/>
    </source>
</evidence>
<feature type="domain" description="Polyphosphate kinase N-terminal" evidence="9">
    <location>
        <begin position="6"/>
        <end position="109"/>
    </location>
</feature>
<comment type="cofactor">
    <cofactor evidence="6">
        <name>Mg(2+)</name>
        <dbReference type="ChEBI" id="CHEBI:18420"/>
    </cofactor>
</comment>